<keyword evidence="4" id="KW-1185">Reference proteome</keyword>
<dbReference type="EMBL" id="CAJZBQ010000056">
    <property type="protein sequence ID" value="CAG9333218.1"/>
    <property type="molecule type" value="Genomic_DNA"/>
</dbReference>
<feature type="transmembrane region" description="Helical" evidence="2">
    <location>
        <begin position="141"/>
        <end position="163"/>
    </location>
</feature>
<sequence length="310" mass="34530">MNIVKLRVCNFDHKICWAIFVFLQLFIIACMVGSLGTKSWVKLDISDGLGEDFQSFEGSIMEVTHYNGDDIEVSYKDAADYYCDPNPNVMPNLYNAWCDMFDNLRRGFGVFAVFEIISIGCLVAWGAVLIGFVFSVNCLPCSFCCSACSWIAHFIAFFSWLAVSNGDYDGNCNDIAESFDDGDYKSDLKPPRLCIRDGPILATFLAVFLPIVVIAYIPIGCIAYRNKRQQDREGEKQEFALEIPNSLQIQNGGQTPIIVQGYPVIQAGVPYGSSLQEPIQNGIPYPLNGFNMQPTPPGQNSYPTFQKTLD</sequence>
<dbReference type="AlphaFoldDB" id="A0AAU9K5M4"/>
<keyword evidence="2" id="KW-1133">Transmembrane helix</keyword>
<reference evidence="3" key="1">
    <citation type="submission" date="2021-09" db="EMBL/GenBank/DDBJ databases">
        <authorList>
            <consortium name="AG Swart"/>
            <person name="Singh M."/>
            <person name="Singh A."/>
            <person name="Seah K."/>
            <person name="Emmerich C."/>
        </authorList>
    </citation>
    <scope>NUCLEOTIDE SEQUENCE</scope>
    <source>
        <strain evidence="3">ATCC30299</strain>
    </source>
</reference>
<keyword evidence="2" id="KW-0472">Membrane</keyword>
<comment type="caution">
    <text evidence="3">The sequence shown here is derived from an EMBL/GenBank/DDBJ whole genome shotgun (WGS) entry which is preliminary data.</text>
</comment>
<feature type="transmembrane region" description="Helical" evidence="2">
    <location>
        <begin position="110"/>
        <end position="134"/>
    </location>
</feature>
<keyword evidence="2" id="KW-0812">Transmembrane</keyword>
<evidence type="ECO:0000256" key="2">
    <source>
        <dbReference type="SAM" id="Phobius"/>
    </source>
</evidence>
<accession>A0AAU9K5M4</accession>
<feature type="transmembrane region" description="Helical" evidence="2">
    <location>
        <begin position="15"/>
        <end position="36"/>
    </location>
</feature>
<proteinExistence type="predicted"/>
<feature type="region of interest" description="Disordered" evidence="1">
    <location>
        <begin position="291"/>
        <end position="310"/>
    </location>
</feature>
<protein>
    <submittedName>
        <fullName evidence="3">Uncharacterized protein</fullName>
    </submittedName>
</protein>
<evidence type="ECO:0000256" key="1">
    <source>
        <dbReference type="SAM" id="MobiDB-lite"/>
    </source>
</evidence>
<organism evidence="3 4">
    <name type="scientific">Blepharisma stoltei</name>
    <dbReference type="NCBI Taxonomy" id="1481888"/>
    <lineage>
        <taxon>Eukaryota</taxon>
        <taxon>Sar</taxon>
        <taxon>Alveolata</taxon>
        <taxon>Ciliophora</taxon>
        <taxon>Postciliodesmatophora</taxon>
        <taxon>Heterotrichea</taxon>
        <taxon>Heterotrichida</taxon>
        <taxon>Blepharismidae</taxon>
        <taxon>Blepharisma</taxon>
    </lineage>
</organism>
<dbReference type="Proteomes" id="UP001162131">
    <property type="component" value="Unassembled WGS sequence"/>
</dbReference>
<gene>
    <name evidence="3" type="ORF">BSTOLATCC_MIC58036</name>
</gene>
<evidence type="ECO:0000313" key="4">
    <source>
        <dbReference type="Proteomes" id="UP001162131"/>
    </source>
</evidence>
<dbReference type="PROSITE" id="PS51257">
    <property type="entry name" value="PROKAR_LIPOPROTEIN"/>
    <property type="match status" value="1"/>
</dbReference>
<evidence type="ECO:0000313" key="3">
    <source>
        <dbReference type="EMBL" id="CAG9333218.1"/>
    </source>
</evidence>
<name>A0AAU9K5M4_9CILI</name>
<feature type="transmembrane region" description="Helical" evidence="2">
    <location>
        <begin position="200"/>
        <end position="224"/>
    </location>
</feature>